<dbReference type="GO" id="GO:0008270">
    <property type="term" value="F:zinc ion binding"/>
    <property type="evidence" value="ECO:0007669"/>
    <property type="project" value="UniProtKB-UniRule"/>
</dbReference>
<dbReference type="InterPro" id="IPR039164">
    <property type="entry name" value="UBR1-like"/>
</dbReference>
<dbReference type="Proteomes" id="UP000838756">
    <property type="component" value="Unassembled WGS sequence"/>
</dbReference>
<dbReference type="PANTHER" id="PTHR21497">
    <property type="entry name" value="UBIQUITIN LIGASE E3 ALPHA-RELATED"/>
    <property type="match status" value="1"/>
</dbReference>
<evidence type="ECO:0000259" key="3">
    <source>
        <dbReference type="Pfam" id="PF22960"/>
    </source>
</evidence>
<name>A0A8S4S631_9NEOP</name>
<keyword evidence="1" id="KW-0833">Ubl conjugation pathway</keyword>
<comment type="catalytic activity">
    <reaction evidence="1">
        <text>S-ubiquitinyl-[E2 ubiquitin-conjugating enzyme]-L-cysteine + [acceptor protein]-L-lysine = [E2 ubiquitin-conjugating enzyme]-L-cysteine + N(6)-ubiquitinyl-[acceptor protein]-L-lysine.</text>
        <dbReference type="EC" id="2.3.2.27"/>
    </reaction>
</comment>
<dbReference type="GO" id="GO:0000151">
    <property type="term" value="C:ubiquitin ligase complex"/>
    <property type="evidence" value="ECO:0007669"/>
    <property type="project" value="TreeGrafter"/>
</dbReference>
<evidence type="ECO:0000313" key="5">
    <source>
        <dbReference type="Proteomes" id="UP000838756"/>
    </source>
</evidence>
<dbReference type="InterPro" id="IPR055194">
    <property type="entry name" value="UBR1-like_WH"/>
</dbReference>
<dbReference type="EMBL" id="CAKXAJ010026089">
    <property type="protein sequence ID" value="CAH2255111.1"/>
    <property type="molecule type" value="Genomic_DNA"/>
</dbReference>
<organism evidence="4 5">
    <name type="scientific">Pararge aegeria aegeria</name>
    <dbReference type="NCBI Taxonomy" id="348720"/>
    <lineage>
        <taxon>Eukaryota</taxon>
        <taxon>Metazoa</taxon>
        <taxon>Ecdysozoa</taxon>
        <taxon>Arthropoda</taxon>
        <taxon>Hexapoda</taxon>
        <taxon>Insecta</taxon>
        <taxon>Pterygota</taxon>
        <taxon>Neoptera</taxon>
        <taxon>Endopterygota</taxon>
        <taxon>Lepidoptera</taxon>
        <taxon>Glossata</taxon>
        <taxon>Ditrysia</taxon>
        <taxon>Papilionoidea</taxon>
        <taxon>Nymphalidae</taxon>
        <taxon>Satyrinae</taxon>
        <taxon>Satyrini</taxon>
        <taxon>Parargina</taxon>
        <taxon>Pararge</taxon>
    </lineage>
</organism>
<dbReference type="GO" id="GO:0016567">
    <property type="term" value="P:protein ubiquitination"/>
    <property type="evidence" value="ECO:0007669"/>
    <property type="project" value="UniProtKB-UniRule"/>
</dbReference>
<keyword evidence="1" id="KW-0808">Transferase</keyword>
<evidence type="ECO:0000256" key="2">
    <source>
        <dbReference type="SAM" id="MobiDB-lite"/>
    </source>
</evidence>
<evidence type="ECO:0000256" key="1">
    <source>
        <dbReference type="RuleBase" id="RU366018"/>
    </source>
</evidence>
<dbReference type="PANTHER" id="PTHR21497:SF39">
    <property type="entry name" value="E3 UBIQUITIN-PROTEIN LIGASE UBR3"/>
    <property type="match status" value="1"/>
</dbReference>
<gene>
    <name evidence="4" type="primary">jg7236</name>
    <name evidence="4" type="ORF">PAEG_LOCUS22755</name>
</gene>
<sequence length="313" mass="35357">MEDSQSLFYEILAGVWVRNGLQIKGQAMTYIQANFCNSMVDMDIYWLQICAAHLPADQFLDMCIDVFGVREWLSLTPMSPAQTSEQYAMVEGLLTFLAILVSSRTNLGIKCLTYFKMCKGKERYNKPVSLNSALFWENDESKFIQCARLRAAAGNDELTQSKLEVATLLAAGDKTHSQLLELMPERSGNAHTRNFEAVLQELSEYRAPPKGSESLEQGLFVPKPIVWEQYYDPLHLLQRAVHRRDFHTSMDRFTAYVREKQKAAGITVQGALWPPLRPAQAPPAAAGDPRQLCASGTVRKPKYDGKTKWTVRI</sequence>
<comment type="function">
    <text evidence="1">Ubiquitin ligase protein which is a component of the N-end rule pathway. Recognizes and binds to proteins bearing specific N-terminal residues that are destabilizing according to the N-end rule, leading to their ubiquitination and subsequent degradation.</text>
</comment>
<comment type="caution">
    <text evidence="4">The sequence shown here is derived from an EMBL/GenBank/DDBJ whole genome shotgun (WGS) entry which is preliminary data.</text>
</comment>
<dbReference type="AlphaFoldDB" id="A0A8S4S631"/>
<keyword evidence="1" id="KW-0479">Metal-binding</keyword>
<keyword evidence="1" id="KW-0863">Zinc-finger</keyword>
<dbReference type="EC" id="2.3.2.27" evidence="1"/>
<evidence type="ECO:0000313" key="4">
    <source>
        <dbReference type="EMBL" id="CAH2255111.1"/>
    </source>
</evidence>
<dbReference type="GO" id="GO:0071596">
    <property type="term" value="P:ubiquitin-dependent protein catabolic process via the N-end rule pathway"/>
    <property type="evidence" value="ECO:0007669"/>
    <property type="project" value="UniProtKB-UniRule"/>
</dbReference>
<feature type="domain" description="E3 ubiquitin-protein ligase UBR1-like winged-helix" evidence="3">
    <location>
        <begin position="162"/>
        <end position="261"/>
    </location>
</feature>
<reference evidence="4" key="1">
    <citation type="submission" date="2022-03" db="EMBL/GenBank/DDBJ databases">
        <authorList>
            <person name="Lindestad O."/>
        </authorList>
    </citation>
    <scope>NUCLEOTIDE SEQUENCE</scope>
</reference>
<dbReference type="GO" id="GO:0005737">
    <property type="term" value="C:cytoplasm"/>
    <property type="evidence" value="ECO:0007669"/>
    <property type="project" value="TreeGrafter"/>
</dbReference>
<dbReference type="GO" id="GO:0061630">
    <property type="term" value="F:ubiquitin protein ligase activity"/>
    <property type="evidence" value="ECO:0007669"/>
    <property type="project" value="UniProtKB-UniRule"/>
</dbReference>
<comment type="similarity">
    <text evidence="1">Belongs to the E3 ubiquitin-protein ligase UBR1-like family.</text>
</comment>
<keyword evidence="5" id="KW-1185">Reference proteome</keyword>
<accession>A0A8S4S631</accession>
<proteinExistence type="inferred from homology"/>
<keyword evidence="1" id="KW-0862">Zinc</keyword>
<dbReference type="OrthoDB" id="15304at2759"/>
<dbReference type="Pfam" id="PF22960">
    <property type="entry name" value="WHD_UBR1"/>
    <property type="match status" value="1"/>
</dbReference>
<protein>
    <recommendedName>
        <fullName evidence="1">E3 ubiquitin-protein ligase</fullName>
        <ecNumber evidence="1">2.3.2.27</ecNumber>
    </recommendedName>
</protein>
<feature type="region of interest" description="Disordered" evidence="2">
    <location>
        <begin position="278"/>
        <end position="298"/>
    </location>
</feature>
<feature type="compositionally biased region" description="Low complexity" evidence="2">
    <location>
        <begin position="282"/>
        <end position="291"/>
    </location>
</feature>
<comment type="pathway">
    <text evidence="1">Protein modification; protein ubiquitination.</text>
</comment>